<dbReference type="InterPro" id="IPR023214">
    <property type="entry name" value="HAD_sf"/>
</dbReference>
<dbReference type="Gene3D" id="3.40.50.1000">
    <property type="entry name" value="HAD superfamily/HAD-like"/>
    <property type="match status" value="1"/>
</dbReference>
<dbReference type="NCBIfam" id="TIGR01549">
    <property type="entry name" value="HAD-SF-IA-v1"/>
    <property type="match status" value="1"/>
</dbReference>
<dbReference type="EC" id="3.-.-.-" evidence="1"/>
<dbReference type="EMBL" id="JBBMQS010000009">
    <property type="protein sequence ID" value="MEM5498881.1"/>
    <property type="molecule type" value="Genomic_DNA"/>
</dbReference>
<reference evidence="1 2" key="1">
    <citation type="submission" date="2024-03" db="EMBL/GenBank/DDBJ databases">
        <title>Community enrichment and isolation of bacterial strains for fucoidan degradation.</title>
        <authorList>
            <person name="Sichert A."/>
        </authorList>
    </citation>
    <scope>NUCLEOTIDE SEQUENCE [LARGE SCALE GENOMIC DNA]</scope>
    <source>
        <strain evidence="1 2">AS12</strain>
    </source>
</reference>
<gene>
    <name evidence="1" type="ORF">WNY77_15835</name>
</gene>
<dbReference type="SFLD" id="SFLDG01129">
    <property type="entry name" value="C1.5:_HAD__Beta-PGM__Phosphata"/>
    <property type="match status" value="1"/>
</dbReference>
<dbReference type="PANTHER" id="PTHR43885:SF1">
    <property type="entry name" value="SUPERFAMILY HYDROLASE, PUTATIVE (AFU_ORTHOLOGUE AFUA_4G13290)-RELATED"/>
    <property type="match status" value="1"/>
</dbReference>
<sequence>MFDLDGTLVTSKLDFIYLREQVGCPPKQDILRFIGGLDETQQIVANRIVADYELQDAQDALWIDGALPLIQYLASSQQPIAIVTRNSQPATQHKLKHHHRLFDPIVTREDAAPKPDPAALLHIAELWQLPVRQLAYVGDYLYDIQAAKNAGMLACLFAPDELPEYADQADWVFNHFSAFLAALETSEVQR</sequence>
<protein>
    <submittedName>
        <fullName evidence="1">HAD family hydrolase</fullName>
        <ecNumber evidence="1">3.-.-.-</ecNumber>
    </submittedName>
</protein>
<dbReference type="SUPFAM" id="SSF56784">
    <property type="entry name" value="HAD-like"/>
    <property type="match status" value="1"/>
</dbReference>
<name>A0ABU9SYD0_9ALTE</name>
<dbReference type="SFLD" id="SFLDS00003">
    <property type="entry name" value="Haloacid_Dehalogenase"/>
    <property type="match status" value="1"/>
</dbReference>
<comment type="caution">
    <text evidence="1">The sequence shown here is derived from an EMBL/GenBank/DDBJ whole genome shotgun (WGS) entry which is preliminary data.</text>
</comment>
<proteinExistence type="predicted"/>
<evidence type="ECO:0000313" key="2">
    <source>
        <dbReference type="Proteomes" id="UP001461163"/>
    </source>
</evidence>
<dbReference type="InterPro" id="IPR006439">
    <property type="entry name" value="HAD-SF_hydro_IA"/>
</dbReference>
<dbReference type="InterPro" id="IPR036412">
    <property type="entry name" value="HAD-like_sf"/>
</dbReference>
<dbReference type="Pfam" id="PF13419">
    <property type="entry name" value="HAD_2"/>
    <property type="match status" value="1"/>
</dbReference>
<keyword evidence="1" id="KW-0378">Hydrolase</keyword>
<dbReference type="GO" id="GO:0016787">
    <property type="term" value="F:hydrolase activity"/>
    <property type="evidence" value="ECO:0007669"/>
    <property type="project" value="UniProtKB-KW"/>
</dbReference>
<dbReference type="InterPro" id="IPR041492">
    <property type="entry name" value="HAD_2"/>
</dbReference>
<dbReference type="PANTHER" id="PTHR43885">
    <property type="entry name" value="HALOACID DEHALOGENASE-LIKE HYDROLASE"/>
    <property type="match status" value="1"/>
</dbReference>
<dbReference type="Gene3D" id="1.10.260.80">
    <property type="match status" value="1"/>
</dbReference>
<organism evidence="1 2">
    <name type="scientific">Paraglaciecola mesophila</name>
    <dbReference type="NCBI Taxonomy" id="197222"/>
    <lineage>
        <taxon>Bacteria</taxon>
        <taxon>Pseudomonadati</taxon>
        <taxon>Pseudomonadota</taxon>
        <taxon>Gammaproteobacteria</taxon>
        <taxon>Alteromonadales</taxon>
        <taxon>Alteromonadaceae</taxon>
        <taxon>Paraglaciecola</taxon>
    </lineage>
</organism>
<dbReference type="NCBIfam" id="TIGR01509">
    <property type="entry name" value="HAD-SF-IA-v3"/>
    <property type="match status" value="1"/>
</dbReference>
<dbReference type="CDD" id="cd01427">
    <property type="entry name" value="HAD_like"/>
    <property type="match status" value="1"/>
</dbReference>
<dbReference type="Proteomes" id="UP001461163">
    <property type="component" value="Unassembled WGS sequence"/>
</dbReference>
<accession>A0ABU9SYD0</accession>
<evidence type="ECO:0000313" key="1">
    <source>
        <dbReference type="EMBL" id="MEM5498881.1"/>
    </source>
</evidence>
<keyword evidence="2" id="KW-1185">Reference proteome</keyword>